<dbReference type="Proteomes" id="UP000005709">
    <property type="component" value="Unassembled WGS sequence"/>
</dbReference>
<proteinExistence type="predicted"/>
<evidence type="ECO:0000313" key="1">
    <source>
        <dbReference type="EMBL" id="EEV17742.1"/>
    </source>
</evidence>
<keyword evidence="2" id="KW-1185">Reference proteome</keyword>
<evidence type="ECO:0000313" key="2">
    <source>
        <dbReference type="Proteomes" id="UP000005709"/>
    </source>
</evidence>
<sequence length="52" mass="6042">MISTIFFLLNFSLHCLARGLLPDSTRKFHLAVLLRLLCRFTFIDAAMKFLLL</sequence>
<name>C8PHX8_9BACT</name>
<comment type="caution">
    <text evidence="1">The sequence shown here is derived from an EMBL/GenBank/DDBJ whole genome shotgun (WGS) entry which is preliminary data.</text>
</comment>
<gene>
    <name evidence="1" type="ORF">CAMGR0001_0574</name>
</gene>
<organism evidence="1 2">
    <name type="scientific">Campylobacter gracilis RM3268</name>
    <dbReference type="NCBI Taxonomy" id="553220"/>
    <lineage>
        <taxon>Bacteria</taxon>
        <taxon>Pseudomonadati</taxon>
        <taxon>Campylobacterota</taxon>
        <taxon>Epsilonproteobacteria</taxon>
        <taxon>Campylobacterales</taxon>
        <taxon>Campylobacteraceae</taxon>
        <taxon>Campylobacter</taxon>
    </lineage>
</organism>
<accession>C8PHX8</accession>
<reference evidence="1 2" key="1">
    <citation type="submission" date="2009-07" db="EMBL/GenBank/DDBJ databases">
        <authorList>
            <person name="Madupu R."/>
            <person name="Sebastian Y."/>
            <person name="Durkin A.S."/>
            <person name="Torralba M."/>
            <person name="Methe B."/>
            <person name="Sutton G.G."/>
            <person name="Strausberg R.L."/>
            <person name="Nelson K.E."/>
        </authorList>
    </citation>
    <scope>NUCLEOTIDE SEQUENCE [LARGE SCALE GENOMIC DNA]</scope>
    <source>
        <strain evidence="1 2">RM3268</strain>
    </source>
</reference>
<dbReference type="EMBL" id="ACYG01000024">
    <property type="protein sequence ID" value="EEV17742.1"/>
    <property type="molecule type" value="Genomic_DNA"/>
</dbReference>
<protein>
    <submittedName>
        <fullName evidence="1">Uncharacterized protein</fullName>
    </submittedName>
</protein>
<dbReference type="AlphaFoldDB" id="C8PHX8"/>